<evidence type="ECO:0000259" key="1">
    <source>
        <dbReference type="Pfam" id="PF14436"/>
    </source>
</evidence>
<evidence type="ECO:0000313" key="2">
    <source>
        <dbReference type="EMBL" id="SCC36790.1"/>
    </source>
</evidence>
<name>A0A1C4DZS2_BACTU</name>
<dbReference type="Pfam" id="PF14436">
    <property type="entry name" value="EndoU_bacteria"/>
    <property type="match status" value="1"/>
</dbReference>
<feature type="domain" description="Bacterial EndoU nuclease" evidence="1">
    <location>
        <begin position="8"/>
        <end position="68"/>
    </location>
</feature>
<sequence>MEIDGVLKGPKSTFFPRDWTPQQVIDAVNEAFNNKVNIKNNRYLGKTSDGMTIEMILRNNKVISAYPVY</sequence>
<evidence type="ECO:0000313" key="3">
    <source>
        <dbReference type="Proteomes" id="UP000195991"/>
    </source>
</evidence>
<proteinExistence type="predicted"/>
<dbReference type="AlphaFoldDB" id="A0A1C4DZS2"/>
<accession>A0A1C4DZS2</accession>
<dbReference type="EMBL" id="FMBI01000030">
    <property type="protein sequence ID" value="SCC36790.1"/>
    <property type="molecule type" value="Genomic_DNA"/>
</dbReference>
<dbReference type="Proteomes" id="UP000195991">
    <property type="component" value="Unassembled WGS sequence"/>
</dbReference>
<gene>
    <name evidence="2" type="ORF">BTT61001_02770</name>
</gene>
<organism evidence="2 3">
    <name type="scientific">Bacillus thuringiensis</name>
    <dbReference type="NCBI Taxonomy" id="1428"/>
    <lineage>
        <taxon>Bacteria</taxon>
        <taxon>Bacillati</taxon>
        <taxon>Bacillota</taxon>
        <taxon>Bacilli</taxon>
        <taxon>Bacillales</taxon>
        <taxon>Bacillaceae</taxon>
        <taxon>Bacillus</taxon>
        <taxon>Bacillus cereus group</taxon>
    </lineage>
</organism>
<dbReference type="InterPro" id="IPR029501">
    <property type="entry name" value="EndoU_bac"/>
</dbReference>
<reference evidence="2 3" key="1">
    <citation type="submission" date="2016-08" db="EMBL/GenBank/DDBJ databases">
        <authorList>
            <person name="Seilhamer J.J."/>
        </authorList>
    </citation>
    <scope>NUCLEOTIDE SEQUENCE [LARGE SCALE GENOMIC DNA]</scope>
    <source>
        <strain evidence="2 3">IEBC_T61001</strain>
    </source>
</reference>
<dbReference type="GO" id="GO:0004519">
    <property type="term" value="F:endonuclease activity"/>
    <property type="evidence" value="ECO:0007669"/>
    <property type="project" value="InterPro"/>
</dbReference>
<protein>
    <recommendedName>
        <fullName evidence="1">Bacterial EndoU nuclease domain-containing protein</fullName>
    </recommendedName>
</protein>